<sequence>MIYTASNCVISLPLPHLYLSFSSYVPPHITSRYTIVFIQNSLTDQQIPLTLYYILFRCDVNTTQPCTTCRQYHWECTFNDTAKKRGPPKGYIESLETRLKKMEQLLQQMQDNKKRKRPDSSSALCIKNILADEDEDEDEDEEEQEQMNPKTRAEKPPSPSLSPLQPPPRSSSIASTASATTTIVSESLIDSLVQKYFDVCKLTMPIIDKNEFFTAYNNKDQNENISQSLVYAMCAYTTYRLPSDDPIFNTNSQETTPNPSRDATFRYFMDKAVDVVKDEYFVSKIATVQALTLICAQPVLATSQNRNWVFSGLAVRMAQEFRLHRLATNLPKTQGGGDEQKHHLCDLYKRLWCAVYIIDRWNAAAMGRPLAIADSDCDIVLSTTNTNCDLIACSETRQELFIFDQFTQLSSILGEVLRTVYSPQAKHYFQSSSTMTETAESLVQRIQTQLTQWYNDLFTLSDKKENSKITVSEEKTWSLKVCYYGVTLMLYRPFIDTRYHQIRASEKCSDIARKMTDFVKGLNKLDLVRFGFIFTGYSIYQALLIHLYDMTSDDREIAACGHEYLGKTMDECMVPLCEELSDGSEMKLLVISTMDLLKAESVRQQQQSTTTTSEQDPSDYKWTRILRSAGPPLNDLGYSGEINCTVWNYPQSMLIQK</sequence>
<keyword evidence="4" id="KW-0238">DNA-binding</keyword>
<dbReference type="PANTHER" id="PTHR31313">
    <property type="entry name" value="TY1 ENHANCER ACTIVATOR"/>
    <property type="match status" value="1"/>
</dbReference>
<evidence type="ECO:0000256" key="5">
    <source>
        <dbReference type="ARBA" id="ARBA00023163"/>
    </source>
</evidence>
<keyword evidence="6" id="KW-0539">Nucleus</keyword>
<keyword evidence="5" id="KW-0804">Transcription</keyword>
<feature type="compositionally biased region" description="Pro residues" evidence="7">
    <location>
        <begin position="156"/>
        <end position="169"/>
    </location>
</feature>
<feature type="domain" description="Xylanolytic transcriptional activator regulatory" evidence="8">
    <location>
        <begin position="307"/>
        <end position="388"/>
    </location>
</feature>
<reference evidence="9" key="2">
    <citation type="submission" date="2023-02" db="EMBL/GenBank/DDBJ databases">
        <authorList>
            <consortium name="DOE Joint Genome Institute"/>
            <person name="Mondo S.J."/>
            <person name="Chang Y."/>
            <person name="Wang Y."/>
            <person name="Ahrendt S."/>
            <person name="Andreopoulos W."/>
            <person name="Barry K."/>
            <person name="Beard J."/>
            <person name="Benny G.L."/>
            <person name="Blankenship S."/>
            <person name="Bonito G."/>
            <person name="Cuomo C."/>
            <person name="Desiro A."/>
            <person name="Gervers K.A."/>
            <person name="Hundley H."/>
            <person name="Kuo A."/>
            <person name="LaButti K."/>
            <person name="Lang B.F."/>
            <person name="Lipzen A."/>
            <person name="O'Donnell K."/>
            <person name="Pangilinan J."/>
            <person name="Reynolds N."/>
            <person name="Sandor L."/>
            <person name="Smith M.W."/>
            <person name="Tsang A."/>
            <person name="Grigoriev I.V."/>
            <person name="Stajich J.E."/>
            <person name="Spatafora J.W."/>
        </authorList>
    </citation>
    <scope>NUCLEOTIDE SEQUENCE</scope>
    <source>
        <strain evidence="9">RSA 2281</strain>
    </source>
</reference>
<proteinExistence type="predicted"/>
<comment type="caution">
    <text evidence="9">The sequence shown here is derived from an EMBL/GenBank/DDBJ whole genome shotgun (WGS) entry which is preliminary data.</text>
</comment>
<evidence type="ECO:0000256" key="6">
    <source>
        <dbReference type="ARBA" id="ARBA00023242"/>
    </source>
</evidence>
<name>A0AAD5JL61_9FUNG</name>
<dbReference type="EMBL" id="JAIXMP010000073">
    <property type="protein sequence ID" value="KAI9243390.1"/>
    <property type="molecule type" value="Genomic_DNA"/>
</dbReference>
<dbReference type="InterPro" id="IPR051615">
    <property type="entry name" value="Transcr_Regulatory_Elem"/>
</dbReference>
<dbReference type="CDD" id="cd12148">
    <property type="entry name" value="fungal_TF_MHR"/>
    <property type="match status" value="1"/>
</dbReference>
<organism evidence="9 10">
    <name type="scientific">Phascolomyces articulosus</name>
    <dbReference type="NCBI Taxonomy" id="60185"/>
    <lineage>
        <taxon>Eukaryota</taxon>
        <taxon>Fungi</taxon>
        <taxon>Fungi incertae sedis</taxon>
        <taxon>Mucoromycota</taxon>
        <taxon>Mucoromycotina</taxon>
        <taxon>Mucoromycetes</taxon>
        <taxon>Mucorales</taxon>
        <taxon>Lichtheimiaceae</taxon>
        <taxon>Phascolomyces</taxon>
    </lineage>
</organism>
<dbReference type="GO" id="GO:0006351">
    <property type="term" value="P:DNA-templated transcription"/>
    <property type="evidence" value="ECO:0007669"/>
    <property type="project" value="InterPro"/>
</dbReference>
<evidence type="ECO:0000256" key="2">
    <source>
        <dbReference type="ARBA" id="ARBA00022833"/>
    </source>
</evidence>
<dbReference type="SMART" id="SM00906">
    <property type="entry name" value="Fungal_trans"/>
    <property type="match status" value="1"/>
</dbReference>
<dbReference type="Gene3D" id="4.10.240.10">
    <property type="entry name" value="Zn(2)-C6 fungal-type DNA-binding domain"/>
    <property type="match status" value="1"/>
</dbReference>
<reference evidence="9" key="1">
    <citation type="journal article" date="2022" name="IScience">
        <title>Evolution of zygomycete secretomes and the origins of terrestrial fungal ecologies.</title>
        <authorList>
            <person name="Chang Y."/>
            <person name="Wang Y."/>
            <person name="Mondo S."/>
            <person name="Ahrendt S."/>
            <person name="Andreopoulos W."/>
            <person name="Barry K."/>
            <person name="Beard J."/>
            <person name="Benny G.L."/>
            <person name="Blankenship S."/>
            <person name="Bonito G."/>
            <person name="Cuomo C."/>
            <person name="Desiro A."/>
            <person name="Gervers K.A."/>
            <person name="Hundley H."/>
            <person name="Kuo A."/>
            <person name="LaButti K."/>
            <person name="Lang B.F."/>
            <person name="Lipzen A."/>
            <person name="O'Donnell K."/>
            <person name="Pangilinan J."/>
            <person name="Reynolds N."/>
            <person name="Sandor L."/>
            <person name="Smith M.E."/>
            <person name="Tsang A."/>
            <person name="Grigoriev I.V."/>
            <person name="Stajich J.E."/>
            <person name="Spatafora J.W."/>
        </authorList>
    </citation>
    <scope>NUCLEOTIDE SEQUENCE</scope>
    <source>
        <strain evidence="9">RSA 2281</strain>
    </source>
</reference>
<feature type="region of interest" description="Disordered" evidence="7">
    <location>
        <begin position="130"/>
        <end position="177"/>
    </location>
</feature>
<dbReference type="Proteomes" id="UP001209540">
    <property type="component" value="Unassembled WGS sequence"/>
</dbReference>
<protein>
    <submittedName>
        <fullName evidence="9">Fungal-specific transcription factor domain-containing protein</fullName>
    </submittedName>
</protein>
<keyword evidence="1" id="KW-0479">Metal-binding</keyword>
<dbReference type="AlphaFoldDB" id="A0AAD5JL61"/>
<keyword evidence="2" id="KW-0862">Zinc</keyword>
<evidence type="ECO:0000256" key="7">
    <source>
        <dbReference type="SAM" id="MobiDB-lite"/>
    </source>
</evidence>
<feature type="compositionally biased region" description="Acidic residues" evidence="7">
    <location>
        <begin position="131"/>
        <end position="145"/>
    </location>
</feature>
<keyword evidence="10" id="KW-1185">Reference proteome</keyword>
<evidence type="ECO:0000259" key="8">
    <source>
        <dbReference type="SMART" id="SM00906"/>
    </source>
</evidence>
<gene>
    <name evidence="9" type="ORF">BDA99DRAFT_530476</name>
</gene>
<evidence type="ECO:0000313" key="10">
    <source>
        <dbReference type="Proteomes" id="UP001209540"/>
    </source>
</evidence>
<dbReference type="GO" id="GO:0003677">
    <property type="term" value="F:DNA binding"/>
    <property type="evidence" value="ECO:0007669"/>
    <property type="project" value="UniProtKB-KW"/>
</dbReference>
<dbReference type="GO" id="GO:0000981">
    <property type="term" value="F:DNA-binding transcription factor activity, RNA polymerase II-specific"/>
    <property type="evidence" value="ECO:0007669"/>
    <property type="project" value="InterPro"/>
</dbReference>
<evidence type="ECO:0000256" key="3">
    <source>
        <dbReference type="ARBA" id="ARBA00023015"/>
    </source>
</evidence>
<accession>A0AAD5JL61</accession>
<keyword evidence="3" id="KW-0805">Transcription regulation</keyword>
<evidence type="ECO:0000313" key="9">
    <source>
        <dbReference type="EMBL" id="KAI9243390.1"/>
    </source>
</evidence>
<dbReference type="GO" id="GO:0008270">
    <property type="term" value="F:zinc ion binding"/>
    <property type="evidence" value="ECO:0007669"/>
    <property type="project" value="InterPro"/>
</dbReference>
<evidence type="ECO:0000256" key="1">
    <source>
        <dbReference type="ARBA" id="ARBA00022723"/>
    </source>
</evidence>
<dbReference type="PANTHER" id="PTHR31313:SF81">
    <property type="entry name" value="TY1 ENHANCER ACTIVATOR"/>
    <property type="match status" value="1"/>
</dbReference>
<evidence type="ECO:0000256" key="4">
    <source>
        <dbReference type="ARBA" id="ARBA00023125"/>
    </source>
</evidence>
<dbReference type="Pfam" id="PF04082">
    <property type="entry name" value="Fungal_trans"/>
    <property type="match status" value="1"/>
</dbReference>
<dbReference type="InterPro" id="IPR036864">
    <property type="entry name" value="Zn2-C6_fun-type_DNA-bd_sf"/>
</dbReference>
<dbReference type="InterPro" id="IPR007219">
    <property type="entry name" value="XnlR_reg_dom"/>
</dbReference>